<proteinExistence type="predicted"/>
<accession>A0A915E6F4</accession>
<dbReference type="AlphaFoldDB" id="A0A915E6F4"/>
<dbReference type="WBParaSite" id="jg26698">
    <property type="protein sequence ID" value="jg26698"/>
    <property type="gene ID" value="jg26698"/>
</dbReference>
<protein>
    <submittedName>
        <fullName evidence="2">Uncharacterized protein</fullName>
    </submittedName>
</protein>
<name>A0A915E6F4_9BILA</name>
<sequence>MSSANRSDSPITEKITKKRLRKLVLGDHKIHRVRLASEAVVRLANLTSANCMWFKLKDDITDQLQYVKPAPLDRLLDDKSSHW</sequence>
<organism evidence="1 2">
    <name type="scientific">Ditylenchus dipsaci</name>
    <dbReference type="NCBI Taxonomy" id="166011"/>
    <lineage>
        <taxon>Eukaryota</taxon>
        <taxon>Metazoa</taxon>
        <taxon>Ecdysozoa</taxon>
        <taxon>Nematoda</taxon>
        <taxon>Chromadorea</taxon>
        <taxon>Rhabditida</taxon>
        <taxon>Tylenchina</taxon>
        <taxon>Tylenchomorpha</taxon>
        <taxon>Sphaerularioidea</taxon>
        <taxon>Anguinidae</taxon>
        <taxon>Anguininae</taxon>
        <taxon>Ditylenchus</taxon>
    </lineage>
</organism>
<keyword evidence="1" id="KW-1185">Reference proteome</keyword>
<dbReference type="Proteomes" id="UP000887574">
    <property type="component" value="Unplaced"/>
</dbReference>
<reference evidence="2" key="1">
    <citation type="submission" date="2022-11" db="UniProtKB">
        <authorList>
            <consortium name="WormBaseParasite"/>
        </authorList>
    </citation>
    <scope>IDENTIFICATION</scope>
</reference>
<evidence type="ECO:0000313" key="1">
    <source>
        <dbReference type="Proteomes" id="UP000887574"/>
    </source>
</evidence>
<evidence type="ECO:0000313" key="2">
    <source>
        <dbReference type="WBParaSite" id="jg26698"/>
    </source>
</evidence>